<dbReference type="Gene3D" id="3.40.718.10">
    <property type="entry name" value="Isopropylmalate Dehydrogenase"/>
    <property type="match status" value="1"/>
</dbReference>
<evidence type="ECO:0000259" key="18">
    <source>
        <dbReference type="SMART" id="SM01329"/>
    </source>
</evidence>
<dbReference type="Proteomes" id="UP001308005">
    <property type="component" value="Unassembled WGS sequence"/>
</dbReference>
<dbReference type="RefSeq" id="WP_324694706.1">
    <property type="nucleotide sequence ID" value="NZ_JAYMYJ010000093.1"/>
</dbReference>
<evidence type="ECO:0000256" key="1">
    <source>
        <dbReference type="ARBA" id="ARBA00000624"/>
    </source>
</evidence>
<feature type="domain" description="Isopropylmalate dehydrogenase-like" evidence="18">
    <location>
        <begin position="5"/>
        <end position="344"/>
    </location>
</feature>
<dbReference type="PANTHER" id="PTHR42979">
    <property type="entry name" value="3-ISOPROPYLMALATE DEHYDROGENASE"/>
    <property type="match status" value="1"/>
</dbReference>
<keyword evidence="20" id="KW-1185">Reference proteome</keyword>
<name>A0ABU6CYS0_9GAMM</name>
<sequence length="352" mass="39026">MSKYQILCMPGEGIGPEIVREGERVLRAVCKLYNLDVDITQHQVGESVQAETGYPMYAATQKLCDELQTNPNAGILFGAVSNEPIGILRKRYDLFANLRPIRAYPQISFASPLRPERVQGTDIMIVRELVSDIYYGDYSGGFDKQGRWAQQAMYYHETEMRRITRKALEVARQRRKQLHLVHKGNVLIDIFGIWRAVLKEEAMNFPDVDCQDILVDNMAMQMVLQPTGFDVLLCSNLFGDILSDLGAGVVGSIGLLPSASINEYGFGLYESIGGTAPTIAGQNKANPLSTILSVAMMCRHTFKHEEAAQLIEAAVEKTLAEYRTADLYENGCTLVSTSEMGDRVIANLGSSL</sequence>
<evidence type="ECO:0000313" key="19">
    <source>
        <dbReference type="EMBL" id="MEB4591243.1"/>
    </source>
</evidence>
<evidence type="ECO:0000256" key="8">
    <source>
        <dbReference type="ARBA" id="ARBA00019276"/>
    </source>
</evidence>
<comment type="cofactor">
    <cofactor evidence="2">
        <name>Mn(2+)</name>
        <dbReference type="ChEBI" id="CHEBI:29035"/>
    </cofactor>
</comment>
<dbReference type="PROSITE" id="PS00470">
    <property type="entry name" value="IDH_IMDH"/>
    <property type="match status" value="1"/>
</dbReference>
<keyword evidence="14" id="KW-0520">NAD</keyword>
<evidence type="ECO:0000256" key="11">
    <source>
        <dbReference type="ARBA" id="ARBA00022723"/>
    </source>
</evidence>
<keyword evidence="11" id="KW-0479">Metal-binding</keyword>
<keyword evidence="13 19" id="KW-0560">Oxidoreductase</keyword>
<evidence type="ECO:0000256" key="14">
    <source>
        <dbReference type="ARBA" id="ARBA00023027"/>
    </source>
</evidence>
<evidence type="ECO:0000256" key="9">
    <source>
        <dbReference type="ARBA" id="ARBA00022430"/>
    </source>
</evidence>
<evidence type="ECO:0000256" key="13">
    <source>
        <dbReference type="ARBA" id="ARBA00023002"/>
    </source>
</evidence>
<keyword evidence="12" id="KW-0460">Magnesium</keyword>
<keyword evidence="10" id="KW-0028">Amino-acid biosynthesis</keyword>
<reference evidence="20" key="1">
    <citation type="submission" date="2023-07" db="EMBL/GenBank/DDBJ databases">
        <title>The carbon used by Thiothrix.</title>
        <authorList>
            <person name="Chen L."/>
        </authorList>
    </citation>
    <scope>NUCLEOTIDE SEQUENCE [LARGE SCALE GENOMIC DNA]</scope>
</reference>
<evidence type="ECO:0000256" key="4">
    <source>
        <dbReference type="ARBA" id="ARBA00004762"/>
    </source>
</evidence>
<dbReference type="InterPro" id="IPR019818">
    <property type="entry name" value="IsoCit/isopropylmalate_DH_CS"/>
</dbReference>
<comment type="subunit">
    <text evidence="6">Homodimer.</text>
</comment>
<dbReference type="SMART" id="SM01329">
    <property type="entry name" value="Iso_dh"/>
    <property type="match status" value="1"/>
</dbReference>
<evidence type="ECO:0000256" key="2">
    <source>
        <dbReference type="ARBA" id="ARBA00001936"/>
    </source>
</evidence>
<evidence type="ECO:0000256" key="16">
    <source>
        <dbReference type="ARBA" id="ARBA00030010"/>
    </source>
</evidence>
<comment type="similarity">
    <text evidence="5">Belongs to the isocitrate and isopropylmalate dehydrogenases family. LeuB type 1 subfamily.</text>
</comment>
<dbReference type="Pfam" id="PF00180">
    <property type="entry name" value="Iso_dh"/>
    <property type="match status" value="1"/>
</dbReference>
<dbReference type="InterPro" id="IPR004429">
    <property type="entry name" value="Isopropylmalate_DH"/>
</dbReference>
<dbReference type="SUPFAM" id="SSF53659">
    <property type="entry name" value="Isocitrate/Isopropylmalate dehydrogenase-like"/>
    <property type="match status" value="1"/>
</dbReference>
<proteinExistence type="inferred from homology"/>
<dbReference type="InterPro" id="IPR024084">
    <property type="entry name" value="IsoPropMal-DH-like_dom"/>
</dbReference>
<evidence type="ECO:0000256" key="6">
    <source>
        <dbReference type="ARBA" id="ARBA00011738"/>
    </source>
</evidence>
<keyword evidence="9" id="KW-0432">Leucine biosynthesis</keyword>
<evidence type="ECO:0000256" key="12">
    <source>
        <dbReference type="ARBA" id="ARBA00022842"/>
    </source>
</evidence>
<evidence type="ECO:0000256" key="7">
    <source>
        <dbReference type="ARBA" id="ARBA00013101"/>
    </source>
</evidence>
<comment type="cofactor">
    <cofactor evidence="3">
        <name>Mg(2+)</name>
        <dbReference type="ChEBI" id="CHEBI:18420"/>
    </cofactor>
</comment>
<evidence type="ECO:0000256" key="10">
    <source>
        <dbReference type="ARBA" id="ARBA00022605"/>
    </source>
</evidence>
<evidence type="ECO:0000256" key="3">
    <source>
        <dbReference type="ARBA" id="ARBA00001946"/>
    </source>
</evidence>
<organism evidence="19 20">
    <name type="scientific">Candidatus Thiothrix phosphatis</name>
    <dbReference type="NCBI Taxonomy" id="3112415"/>
    <lineage>
        <taxon>Bacteria</taxon>
        <taxon>Pseudomonadati</taxon>
        <taxon>Pseudomonadota</taxon>
        <taxon>Gammaproteobacteria</taxon>
        <taxon>Thiotrichales</taxon>
        <taxon>Thiotrichaceae</taxon>
        <taxon>Thiothrix</taxon>
    </lineage>
</organism>
<comment type="pathway">
    <text evidence="4">Amino-acid biosynthesis; L-leucine biosynthesis; L-leucine from 3-methyl-2-oxobutanoate: step 3/4.</text>
</comment>
<evidence type="ECO:0000256" key="15">
    <source>
        <dbReference type="ARBA" id="ARBA00023304"/>
    </source>
</evidence>
<dbReference type="EC" id="1.1.1.85" evidence="7"/>
<dbReference type="EMBL" id="JAYMYJ010000093">
    <property type="protein sequence ID" value="MEB4591243.1"/>
    <property type="molecule type" value="Genomic_DNA"/>
</dbReference>
<dbReference type="PANTHER" id="PTHR42979:SF1">
    <property type="entry name" value="3-ISOPROPYLMALATE DEHYDROGENASE"/>
    <property type="match status" value="1"/>
</dbReference>
<accession>A0ABU6CYS0</accession>
<keyword evidence="15" id="KW-0100">Branched-chain amino acid biosynthesis</keyword>
<comment type="catalytic activity">
    <reaction evidence="1">
        <text>(2R,3S)-3-isopropylmalate + NAD(+) = 4-methyl-2-oxopentanoate + CO2 + NADH</text>
        <dbReference type="Rhea" id="RHEA:32271"/>
        <dbReference type="ChEBI" id="CHEBI:16526"/>
        <dbReference type="ChEBI" id="CHEBI:17865"/>
        <dbReference type="ChEBI" id="CHEBI:35121"/>
        <dbReference type="ChEBI" id="CHEBI:57540"/>
        <dbReference type="ChEBI" id="CHEBI:57945"/>
        <dbReference type="EC" id="1.1.1.85"/>
    </reaction>
</comment>
<protein>
    <recommendedName>
        <fullName evidence="8">3-isopropylmalate dehydrogenase</fullName>
        <ecNumber evidence="7">1.1.1.85</ecNumber>
    </recommendedName>
    <alternativeName>
        <fullName evidence="17">3-IPM-DH</fullName>
    </alternativeName>
    <alternativeName>
        <fullName evidence="16">Beta-IPM dehydrogenase</fullName>
    </alternativeName>
</protein>
<gene>
    <name evidence="19" type="primary">leuB</name>
    <name evidence="19" type="ORF">VSS37_09665</name>
</gene>
<dbReference type="GO" id="GO:0003862">
    <property type="term" value="F:3-isopropylmalate dehydrogenase activity"/>
    <property type="evidence" value="ECO:0007669"/>
    <property type="project" value="UniProtKB-EC"/>
</dbReference>
<evidence type="ECO:0000313" key="20">
    <source>
        <dbReference type="Proteomes" id="UP001308005"/>
    </source>
</evidence>
<evidence type="ECO:0000256" key="17">
    <source>
        <dbReference type="ARBA" id="ARBA00033138"/>
    </source>
</evidence>
<comment type="caution">
    <text evidence="19">The sequence shown here is derived from an EMBL/GenBank/DDBJ whole genome shotgun (WGS) entry which is preliminary data.</text>
</comment>
<evidence type="ECO:0000256" key="5">
    <source>
        <dbReference type="ARBA" id="ARBA00008319"/>
    </source>
</evidence>